<dbReference type="PROSITE" id="PS50109">
    <property type="entry name" value="HIS_KIN"/>
    <property type="match status" value="1"/>
</dbReference>
<name>A0AAD2BKV1_9RALS</name>
<evidence type="ECO:0000256" key="5">
    <source>
        <dbReference type="ARBA" id="ARBA00023012"/>
    </source>
</evidence>
<evidence type="ECO:0000313" key="10">
    <source>
        <dbReference type="Proteomes" id="UP001189756"/>
    </source>
</evidence>
<evidence type="ECO:0000256" key="4">
    <source>
        <dbReference type="ARBA" id="ARBA00022777"/>
    </source>
</evidence>
<reference evidence="9 11" key="1">
    <citation type="submission" date="2023-07" db="EMBL/GenBank/DDBJ databases">
        <authorList>
            <person name="Peeters C."/>
        </authorList>
    </citation>
    <scope>NUCLEOTIDE SEQUENCE</scope>
    <source>
        <strain evidence="8 11">LMG 18095</strain>
        <strain evidence="9">R-77560</strain>
    </source>
</reference>
<feature type="region of interest" description="Disordered" evidence="6">
    <location>
        <begin position="57"/>
        <end position="78"/>
    </location>
</feature>
<dbReference type="Gene3D" id="3.30.565.10">
    <property type="entry name" value="Histidine kinase-like ATPase, C-terminal domain"/>
    <property type="match status" value="1"/>
</dbReference>
<evidence type="ECO:0000256" key="1">
    <source>
        <dbReference type="ARBA" id="ARBA00000085"/>
    </source>
</evidence>
<organism evidence="9 10">
    <name type="scientific">Ralstonia thomasii</name>
    <dbReference type="NCBI Taxonomy" id="3058596"/>
    <lineage>
        <taxon>Bacteria</taxon>
        <taxon>Pseudomonadati</taxon>
        <taxon>Pseudomonadota</taxon>
        <taxon>Betaproteobacteria</taxon>
        <taxon>Burkholderiales</taxon>
        <taxon>Burkholderiaceae</taxon>
        <taxon>Ralstonia</taxon>
    </lineage>
</organism>
<dbReference type="InterPro" id="IPR003594">
    <property type="entry name" value="HATPase_dom"/>
</dbReference>
<evidence type="ECO:0000256" key="6">
    <source>
        <dbReference type="SAM" id="MobiDB-lite"/>
    </source>
</evidence>
<keyword evidence="11" id="KW-1185">Reference proteome</keyword>
<feature type="compositionally biased region" description="Low complexity" evidence="6">
    <location>
        <begin position="28"/>
        <end position="42"/>
    </location>
</feature>
<feature type="domain" description="Histidine kinase" evidence="7">
    <location>
        <begin position="1"/>
        <end position="78"/>
    </location>
</feature>
<keyword evidence="4" id="KW-0418">Kinase</keyword>
<dbReference type="EC" id="2.7.13.3" evidence="2"/>
<evidence type="ECO:0000259" key="7">
    <source>
        <dbReference type="PROSITE" id="PS50109"/>
    </source>
</evidence>
<dbReference type="EMBL" id="CATZAZ010000001">
    <property type="protein sequence ID" value="CAJ0776851.1"/>
    <property type="molecule type" value="Genomic_DNA"/>
</dbReference>
<proteinExistence type="predicted"/>
<dbReference type="InterPro" id="IPR036890">
    <property type="entry name" value="HATPase_C_sf"/>
</dbReference>
<dbReference type="SUPFAM" id="SSF55874">
    <property type="entry name" value="ATPase domain of HSP90 chaperone/DNA topoisomerase II/histidine kinase"/>
    <property type="match status" value="1"/>
</dbReference>
<keyword evidence="3 9" id="KW-0808">Transferase</keyword>
<evidence type="ECO:0000313" key="11">
    <source>
        <dbReference type="Proteomes" id="UP001189773"/>
    </source>
</evidence>
<evidence type="ECO:0000313" key="9">
    <source>
        <dbReference type="EMBL" id="CAJ0776851.1"/>
    </source>
</evidence>
<evidence type="ECO:0000256" key="3">
    <source>
        <dbReference type="ARBA" id="ARBA00022679"/>
    </source>
</evidence>
<evidence type="ECO:0000313" key="8">
    <source>
        <dbReference type="EMBL" id="CAJ0775679.1"/>
    </source>
</evidence>
<dbReference type="PANTHER" id="PTHR43711">
    <property type="entry name" value="TWO-COMPONENT HISTIDINE KINASE"/>
    <property type="match status" value="1"/>
</dbReference>
<dbReference type="GO" id="GO:0004673">
    <property type="term" value="F:protein histidine kinase activity"/>
    <property type="evidence" value="ECO:0007669"/>
    <property type="project" value="UniProtKB-EC"/>
</dbReference>
<feature type="region of interest" description="Disordered" evidence="6">
    <location>
        <begin position="23"/>
        <end position="42"/>
    </location>
</feature>
<dbReference type="GO" id="GO:0000160">
    <property type="term" value="P:phosphorelay signal transduction system"/>
    <property type="evidence" value="ECO:0007669"/>
    <property type="project" value="UniProtKB-KW"/>
</dbReference>
<keyword evidence="5" id="KW-0902">Two-component regulatory system</keyword>
<dbReference type="Proteomes" id="UP001189773">
    <property type="component" value="Unassembled WGS sequence"/>
</dbReference>
<protein>
    <recommendedName>
        <fullName evidence="2">histidine kinase</fullName>
        <ecNumber evidence="2">2.7.13.3</ecNumber>
    </recommendedName>
</protein>
<gene>
    <name evidence="9" type="primary">czcS</name>
    <name evidence="8" type="ORF">LMG18095_00079</name>
    <name evidence="9" type="ORF">R77560_00206</name>
</gene>
<accession>A0AAD2BKV1</accession>
<dbReference type="InterPro" id="IPR050736">
    <property type="entry name" value="Sensor_HK_Regulatory"/>
</dbReference>
<dbReference type="CDD" id="cd00075">
    <property type="entry name" value="HATPase"/>
    <property type="match status" value="1"/>
</dbReference>
<dbReference type="Proteomes" id="UP001189756">
    <property type="component" value="Unassembled WGS sequence"/>
</dbReference>
<sequence length="78" mass="8080">MRNPGPGIPPAALPLLFERFYRGTPSRAQSGTQSGAQSSQSTGLGLAIVKTIMDLHGGSVQASSPPGGRTEFRLVFPA</sequence>
<comment type="caution">
    <text evidence="9">The sequence shown here is derived from an EMBL/GenBank/DDBJ whole genome shotgun (WGS) entry which is preliminary data.</text>
</comment>
<comment type="catalytic activity">
    <reaction evidence="1">
        <text>ATP + protein L-histidine = ADP + protein N-phospho-L-histidine.</text>
        <dbReference type="EC" id="2.7.13.3"/>
    </reaction>
</comment>
<dbReference type="AlphaFoldDB" id="A0AAD2BKV1"/>
<dbReference type="PANTHER" id="PTHR43711:SF28">
    <property type="entry name" value="SENSOR HISTIDINE KINASE YXDK"/>
    <property type="match status" value="1"/>
</dbReference>
<evidence type="ECO:0000256" key="2">
    <source>
        <dbReference type="ARBA" id="ARBA00012438"/>
    </source>
</evidence>
<dbReference type="InterPro" id="IPR005467">
    <property type="entry name" value="His_kinase_dom"/>
</dbReference>
<dbReference type="EMBL" id="CATZAR010000001">
    <property type="protein sequence ID" value="CAJ0775679.1"/>
    <property type="molecule type" value="Genomic_DNA"/>
</dbReference>
<dbReference type="Pfam" id="PF02518">
    <property type="entry name" value="HATPase_c"/>
    <property type="match status" value="1"/>
</dbReference>